<comment type="catalytic activity">
    <reaction evidence="4">
        <text>beta-nicotinamide D-ribonucleotide + ATP + H(+) = diphosphate + NAD(+)</text>
        <dbReference type="Rhea" id="RHEA:21360"/>
        <dbReference type="ChEBI" id="CHEBI:14649"/>
        <dbReference type="ChEBI" id="CHEBI:15378"/>
        <dbReference type="ChEBI" id="CHEBI:30616"/>
        <dbReference type="ChEBI" id="CHEBI:33019"/>
        <dbReference type="ChEBI" id="CHEBI:57540"/>
        <dbReference type="EC" id="2.7.7.1"/>
    </reaction>
</comment>
<proteinExistence type="inferred from homology"/>
<comment type="subcellular location">
    <subcellularLocation>
        <location evidence="4">Cytoplasm</location>
    </subcellularLocation>
</comment>
<keyword evidence="4" id="KW-0547">Nucleotide-binding</keyword>
<name>A0A7C4D5J4_THEPE</name>
<dbReference type="Pfam" id="PF01467">
    <property type="entry name" value="CTP_transf_like"/>
    <property type="match status" value="1"/>
</dbReference>
<dbReference type="InterPro" id="IPR004821">
    <property type="entry name" value="Cyt_trans-like"/>
</dbReference>
<feature type="domain" description="Cytidyltransferase-like" evidence="5">
    <location>
        <begin position="5"/>
        <end position="135"/>
    </location>
</feature>
<keyword evidence="3 4" id="KW-0548">Nucleotidyltransferase</keyword>
<dbReference type="GO" id="GO:0009435">
    <property type="term" value="P:NAD+ biosynthetic process"/>
    <property type="evidence" value="ECO:0007669"/>
    <property type="project" value="UniProtKB-UniRule"/>
</dbReference>
<comment type="similarity">
    <text evidence="1 4">Belongs to the archaeal NMN adenylyltransferase family.</text>
</comment>
<dbReference type="AlphaFoldDB" id="A0A7C4D5J4"/>
<evidence type="ECO:0000256" key="1">
    <source>
        <dbReference type="ARBA" id="ARBA00010124"/>
    </source>
</evidence>
<dbReference type="GO" id="GO:0005524">
    <property type="term" value="F:ATP binding"/>
    <property type="evidence" value="ECO:0007669"/>
    <property type="project" value="UniProtKB-KW"/>
</dbReference>
<dbReference type="UniPathway" id="UPA00253">
    <property type="reaction ID" value="UER00600"/>
</dbReference>
<reference evidence="6" key="1">
    <citation type="journal article" date="2020" name="mSystems">
        <title>Genome- and Community-Level Interaction Insights into Carbon Utilization and Element Cycling Functions of Hydrothermarchaeota in Hydrothermal Sediment.</title>
        <authorList>
            <person name="Zhou Z."/>
            <person name="Liu Y."/>
            <person name="Xu W."/>
            <person name="Pan J."/>
            <person name="Luo Z.H."/>
            <person name="Li M."/>
        </authorList>
    </citation>
    <scope>NUCLEOTIDE SEQUENCE</scope>
    <source>
        <strain evidence="6">SpSt-649</strain>
    </source>
</reference>
<dbReference type="SUPFAM" id="SSF52374">
    <property type="entry name" value="Nucleotidylyl transferase"/>
    <property type="match status" value="1"/>
</dbReference>
<dbReference type="HAMAP" id="MF_00243">
    <property type="entry name" value="NMN_adenylyltr"/>
    <property type="match status" value="1"/>
</dbReference>
<dbReference type="GO" id="GO:0000309">
    <property type="term" value="F:nicotinamide-nucleotide adenylyltransferase activity"/>
    <property type="evidence" value="ECO:0007669"/>
    <property type="project" value="UniProtKB-UniRule"/>
</dbReference>
<dbReference type="NCBIfam" id="NF002243">
    <property type="entry name" value="PRK01153.1"/>
    <property type="match status" value="1"/>
</dbReference>
<dbReference type="NCBIfam" id="TIGR00125">
    <property type="entry name" value="cyt_tran_rel"/>
    <property type="match status" value="1"/>
</dbReference>
<comment type="pathway">
    <text evidence="4">Cofactor biosynthesis; NAD(+) biosynthesis; NAD(+) from nicotinamide D-ribonucleotide: step 1/1.</text>
</comment>
<dbReference type="GO" id="GO:0005737">
    <property type="term" value="C:cytoplasm"/>
    <property type="evidence" value="ECO:0007669"/>
    <property type="project" value="UniProtKB-SubCell"/>
</dbReference>
<keyword evidence="4" id="KW-0662">Pyridine nucleotide biosynthesis</keyword>
<keyword evidence="4" id="KW-0067">ATP-binding</keyword>
<evidence type="ECO:0000259" key="5">
    <source>
        <dbReference type="Pfam" id="PF01467"/>
    </source>
</evidence>
<gene>
    <name evidence="6" type="ORF">ENU21_03035</name>
</gene>
<sequence length="175" mass="19924">MSRGLFIGRFQPFHKGHLEAVKWILEREEELVIGVGSAQYAYLPKNPFTAGERLLMIWSSLKVEGLLDRVIITLIPDTDSVHFLWPAYVEMVSPKFDRAYSNDPLTQALLRERGYEVVGVPLKEREVLSGTHVRNLMAQGDEDWRKLVPEAVAKILDQIGGEGRVRTIYKLHGLL</sequence>
<accession>A0A7C4D5J4</accession>
<dbReference type="Gene3D" id="3.40.50.620">
    <property type="entry name" value="HUPs"/>
    <property type="match status" value="1"/>
</dbReference>
<dbReference type="EMBL" id="DTBQ01000087">
    <property type="protein sequence ID" value="HGM46717.1"/>
    <property type="molecule type" value="Genomic_DNA"/>
</dbReference>
<evidence type="ECO:0000313" key="6">
    <source>
        <dbReference type="EMBL" id="HGM46717.1"/>
    </source>
</evidence>
<evidence type="ECO:0000256" key="3">
    <source>
        <dbReference type="ARBA" id="ARBA00022695"/>
    </source>
</evidence>
<keyword evidence="2 4" id="KW-0808">Transferase</keyword>
<dbReference type="EC" id="2.7.7.1" evidence="4"/>
<dbReference type="PANTHER" id="PTHR21342">
    <property type="entry name" value="PHOSPHOPANTETHEINE ADENYLYLTRANSFERASE"/>
    <property type="match status" value="1"/>
</dbReference>
<evidence type="ECO:0000256" key="4">
    <source>
        <dbReference type="HAMAP-Rule" id="MF_00243"/>
    </source>
</evidence>
<dbReference type="PANTHER" id="PTHR21342:SF0">
    <property type="entry name" value="BIFUNCTIONAL NMN ADENYLYLTRANSFERASE_NUDIX HYDROLASE"/>
    <property type="match status" value="1"/>
</dbReference>
<dbReference type="InterPro" id="IPR014729">
    <property type="entry name" value="Rossmann-like_a/b/a_fold"/>
</dbReference>
<organism evidence="6">
    <name type="scientific">Thermofilum pendens</name>
    <dbReference type="NCBI Taxonomy" id="2269"/>
    <lineage>
        <taxon>Archaea</taxon>
        <taxon>Thermoproteota</taxon>
        <taxon>Thermoprotei</taxon>
        <taxon>Thermofilales</taxon>
        <taxon>Thermofilaceae</taxon>
        <taxon>Thermofilum</taxon>
    </lineage>
</organism>
<dbReference type="InterPro" id="IPR006418">
    <property type="entry name" value="NMN_Atrans_arc"/>
</dbReference>
<comment type="caution">
    <text evidence="6">The sequence shown here is derived from an EMBL/GenBank/DDBJ whole genome shotgun (WGS) entry which is preliminary data.</text>
</comment>
<keyword evidence="4" id="KW-0963">Cytoplasm</keyword>
<protein>
    <recommendedName>
        <fullName evidence="4">Nicotinamide-nucleotide adenylyltransferase</fullName>
        <ecNumber evidence="4">2.7.7.1</ecNumber>
    </recommendedName>
    <alternativeName>
        <fullName evidence="4">NAD(+) diphosphorylase</fullName>
    </alternativeName>
    <alternativeName>
        <fullName evidence="4">NAD(+) pyrophosphorylase</fullName>
    </alternativeName>
    <alternativeName>
        <fullName evidence="4">NMN adenylyltransferase</fullName>
    </alternativeName>
</protein>
<evidence type="ECO:0000256" key="2">
    <source>
        <dbReference type="ARBA" id="ARBA00022679"/>
    </source>
</evidence>
<keyword evidence="4" id="KW-0520">NAD</keyword>